<dbReference type="KEGG" id="cel:CELE_Y38H6C.22"/>
<dbReference type="STRING" id="6239.Y38H6C.22.1"/>
<dbReference type="AGR" id="WB:WBGene00000015"/>
<gene>
    <name evidence="2 4" type="primary">abf-4</name>
    <name evidence="2" type="ORF">CELE_Y38H6C.22</name>
    <name evidence="4" type="ORF">Y38H6C.22</name>
</gene>
<feature type="chain" id="PRO_5004336826" evidence="1">
    <location>
        <begin position="21"/>
        <end position="123"/>
    </location>
</feature>
<dbReference type="AlphaFoldDB" id="Q9XX40"/>
<dbReference type="WormBase" id="Y38H6C.22">
    <property type="protein sequence ID" value="CE19116"/>
    <property type="gene ID" value="WBGene00000015"/>
    <property type="gene designation" value="abf-4"/>
</dbReference>
<dbReference type="RefSeq" id="NP_507965.1">
    <property type="nucleotide sequence ID" value="NM_075564.3"/>
</dbReference>
<reference evidence="2 3" key="1">
    <citation type="journal article" date="1998" name="Science">
        <title>Genome sequence of the nematode C. elegans: a platform for investigating biology.</title>
        <authorList>
            <consortium name="The C. elegans sequencing consortium"/>
            <person name="Sulson J.E."/>
            <person name="Waterston R."/>
        </authorList>
    </citation>
    <scope>NUCLEOTIDE SEQUENCE [LARGE SCALE GENOMIC DNA]</scope>
    <source>
        <strain evidence="2 3">Bristol N2</strain>
    </source>
</reference>
<dbReference type="Proteomes" id="UP000001940">
    <property type="component" value="Chromosome V"/>
</dbReference>
<dbReference type="Bgee" id="WBGene00000015">
    <property type="expression patterns" value="Expressed in material anatomical entity and 2 other cell types or tissues"/>
</dbReference>
<protein>
    <submittedName>
        <fullName evidence="2">AntiBacterial Factor related</fullName>
    </submittedName>
</protein>
<keyword evidence="1" id="KW-0732">Signal</keyword>
<dbReference type="PaxDb" id="6239-Y38H6C.22"/>
<dbReference type="CTD" id="189702"/>
<proteinExistence type="predicted"/>
<sequence>MICNCFLLIIVTLVISNCDGICLNHEGWGNVGSVFTDPLCNVWCEIKLCGPGQCIEDPMTTAPARCVCEKCYRDNSGNAVYPGGNNDYQQQAQMNRERQLDRQYNRQLRQQNRMNKAWQRGWQ</sequence>
<dbReference type="PhylomeDB" id="Q9XX40"/>
<dbReference type="PIR" id="T26709">
    <property type="entry name" value="T26709"/>
</dbReference>
<dbReference type="EMBL" id="BX284605">
    <property type="protein sequence ID" value="CAA20999.1"/>
    <property type="molecule type" value="Genomic_DNA"/>
</dbReference>
<keyword evidence="3" id="KW-1185">Reference proteome</keyword>
<dbReference type="UCSC" id="Y38H6C.22">
    <property type="organism name" value="c. elegans"/>
</dbReference>
<dbReference type="HOGENOM" id="CLU_2028793_0_0_1"/>
<evidence type="ECO:0000256" key="1">
    <source>
        <dbReference type="SAM" id="SignalP"/>
    </source>
</evidence>
<evidence type="ECO:0000313" key="4">
    <source>
        <dbReference type="WormBase" id="Y38H6C.22"/>
    </source>
</evidence>
<name>Q9XX40_CAEEL</name>
<accession>Q9XX40</accession>
<organism evidence="2 3">
    <name type="scientific">Caenorhabditis elegans</name>
    <dbReference type="NCBI Taxonomy" id="6239"/>
    <lineage>
        <taxon>Eukaryota</taxon>
        <taxon>Metazoa</taxon>
        <taxon>Ecdysozoa</taxon>
        <taxon>Nematoda</taxon>
        <taxon>Chromadorea</taxon>
        <taxon>Rhabditida</taxon>
        <taxon>Rhabditina</taxon>
        <taxon>Rhabditomorpha</taxon>
        <taxon>Rhabditoidea</taxon>
        <taxon>Rhabditidae</taxon>
        <taxon>Peloderinae</taxon>
        <taxon>Caenorhabditis</taxon>
    </lineage>
</organism>
<evidence type="ECO:0000313" key="3">
    <source>
        <dbReference type="Proteomes" id="UP000001940"/>
    </source>
</evidence>
<feature type="signal peptide" evidence="1">
    <location>
        <begin position="1"/>
        <end position="20"/>
    </location>
</feature>
<dbReference type="InParanoid" id="Q9XX40"/>
<dbReference type="GeneID" id="189702"/>
<evidence type="ECO:0000313" key="2">
    <source>
        <dbReference type="EMBL" id="CAA20999.1"/>
    </source>
</evidence>